<dbReference type="HAMAP" id="MF_03198">
    <property type="entry name" value="Methyltr_EFM6"/>
    <property type="match status" value="1"/>
</dbReference>
<feature type="binding site" evidence="2">
    <location>
        <position position="65"/>
    </location>
    <ligand>
        <name>S-adenosyl-L-methionine</name>
        <dbReference type="ChEBI" id="CHEBI:59789"/>
    </ligand>
</feature>
<keyword evidence="1" id="KW-0443">Lipid metabolism</keyword>
<evidence type="ECO:0000259" key="5">
    <source>
        <dbReference type="PROSITE" id="PS51635"/>
    </source>
</evidence>
<dbReference type="SUPFAM" id="SSF52540">
    <property type="entry name" value="P-loop containing nucleoside triphosphate hydrolases"/>
    <property type="match status" value="1"/>
</dbReference>
<dbReference type="InterPro" id="IPR019410">
    <property type="entry name" value="Methyltransf_16"/>
</dbReference>
<dbReference type="Pfam" id="PF10294">
    <property type="entry name" value="Methyltransf_16"/>
    <property type="match status" value="1"/>
</dbReference>
<dbReference type="CDD" id="cd02440">
    <property type="entry name" value="AdoMet_MTases"/>
    <property type="match status" value="1"/>
</dbReference>
<dbReference type="Pfam" id="PF13424">
    <property type="entry name" value="TPR_12"/>
    <property type="match status" value="1"/>
</dbReference>
<keyword evidence="2" id="KW-0808">Transferase</keyword>
<dbReference type="PROSITE" id="PS51635">
    <property type="entry name" value="PNPLA"/>
    <property type="match status" value="1"/>
</dbReference>
<feature type="binding site" evidence="2">
    <location>
        <position position="158"/>
    </location>
    <ligand>
        <name>S-adenosyl-L-methionine</name>
        <dbReference type="ChEBI" id="CHEBI:59789"/>
    </ligand>
</feature>
<protein>
    <recommendedName>
        <fullName evidence="2">Protein-lysine N-methyltransferase EFM6</fullName>
        <ecNumber evidence="2">2.1.1.-</ecNumber>
    </recommendedName>
    <alternativeName>
        <fullName evidence="2">Elongation factor methyltransferase 6</fullName>
    </alternativeName>
</protein>
<name>A0A0C2WB95_SERVB</name>
<feature type="domain" description="PNPLA" evidence="5">
    <location>
        <begin position="230"/>
        <end position="421"/>
    </location>
</feature>
<dbReference type="HOGENOM" id="CLU_234125_0_0_1"/>
<dbReference type="Pfam" id="PF13374">
    <property type="entry name" value="TPR_10"/>
    <property type="match status" value="3"/>
</dbReference>
<comment type="similarity">
    <text evidence="2">Belongs to the class I-like SAM-binding methyltransferase superfamily. METTL21 family. EFM6 subfamily.</text>
</comment>
<dbReference type="GO" id="GO:0032259">
    <property type="term" value="P:methylation"/>
    <property type="evidence" value="ECO:0007669"/>
    <property type="project" value="UniProtKB-KW"/>
</dbReference>
<dbReference type="Gene3D" id="3.40.50.300">
    <property type="entry name" value="P-loop containing nucleotide triphosphate hydrolases"/>
    <property type="match status" value="1"/>
</dbReference>
<dbReference type="EC" id="2.1.1.-" evidence="2"/>
<dbReference type="PANTHER" id="PTHR46082">
    <property type="entry name" value="ATP/GTP-BINDING PROTEIN-RELATED"/>
    <property type="match status" value="1"/>
</dbReference>
<reference evidence="6 7" key="1">
    <citation type="submission" date="2014-04" db="EMBL/GenBank/DDBJ databases">
        <authorList>
            <consortium name="DOE Joint Genome Institute"/>
            <person name="Kuo A."/>
            <person name="Zuccaro A."/>
            <person name="Kohler A."/>
            <person name="Nagy L.G."/>
            <person name="Floudas D."/>
            <person name="Copeland A."/>
            <person name="Barry K.W."/>
            <person name="Cichocki N."/>
            <person name="Veneault-Fourrey C."/>
            <person name="LaButti K."/>
            <person name="Lindquist E.A."/>
            <person name="Lipzen A."/>
            <person name="Lundell T."/>
            <person name="Morin E."/>
            <person name="Murat C."/>
            <person name="Sun H."/>
            <person name="Tunlid A."/>
            <person name="Henrissat B."/>
            <person name="Grigoriev I.V."/>
            <person name="Hibbett D.S."/>
            <person name="Martin F."/>
            <person name="Nordberg H.P."/>
            <person name="Cantor M.N."/>
            <person name="Hua S.X."/>
        </authorList>
    </citation>
    <scope>NUCLEOTIDE SEQUENCE [LARGE SCALE GENOMIC DNA]</scope>
    <source>
        <strain evidence="6 7">MAFF 305830</strain>
    </source>
</reference>
<evidence type="ECO:0000256" key="2">
    <source>
        <dbReference type="HAMAP-Rule" id="MF_03198"/>
    </source>
</evidence>
<dbReference type="GO" id="GO:0046486">
    <property type="term" value="P:glycerolipid metabolic process"/>
    <property type="evidence" value="ECO:0007669"/>
    <property type="project" value="UniProtKB-ARBA"/>
</dbReference>
<dbReference type="InterPro" id="IPR033684">
    <property type="entry name" value="EFM6"/>
</dbReference>
<dbReference type="Gene3D" id="1.25.40.10">
    <property type="entry name" value="Tetratricopeptide repeat domain"/>
    <property type="match status" value="5"/>
</dbReference>
<dbReference type="InterPro" id="IPR053137">
    <property type="entry name" value="NLR-like"/>
</dbReference>
<dbReference type="InterPro" id="IPR002641">
    <property type="entry name" value="PNPLA_dom"/>
</dbReference>
<dbReference type="InterPro" id="IPR016035">
    <property type="entry name" value="Acyl_Trfase/lysoPLipase"/>
</dbReference>
<dbReference type="Proteomes" id="UP000054097">
    <property type="component" value="Unassembled WGS sequence"/>
</dbReference>
<dbReference type="SUPFAM" id="SSF52151">
    <property type="entry name" value="FabD/lysophospholipase-like"/>
    <property type="match status" value="1"/>
</dbReference>
<dbReference type="InterPro" id="IPR011990">
    <property type="entry name" value="TPR-like_helical_dom_sf"/>
</dbReference>
<dbReference type="InterPro" id="IPR029063">
    <property type="entry name" value="SAM-dependent_MTases_sf"/>
</dbReference>
<feature type="region of interest" description="Disordered" evidence="4">
    <location>
        <begin position="1617"/>
        <end position="1645"/>
    </location>
</feature>
<accession>A0A0C2WB95</accession>
<feature type="binding site" evidence="2">
    <location>
        <begin position="92"/>
        <end position="94"/>
    </location>
    <ligand>
        <name>S-adenosyl-L-methionine</name>
        <dbReference type="ChEBI" id="CHEBI:59789"/>
    </ligand>
</feature>
<dbReference type="OrthoDB" id="407325at2759"/>
<keyword evidence="2" id="KW-0963">Cytoplasm</keyword>
<keyword evidence="7" id="KW-1185">Reference proteome</keyword>
<dbReference type="SUPFAM" id="SSF48452">
    <property type="entry name" value="TPR-like"/>
    <property type="match status" value="4"/>
</dbReference>
<comment type="caution">
    <text evidence="3">Lacks conserved residue(s) required for the propagation of feature annotation.</text>
</comment>
<reference evidence="7" key="2">
    <citation type="submission" date="2015-01" db="EMBL/GenBank/DDBJ databases">
        <title>Evolutionary Origins and Diversification of the Mycorrhizal Mutualists.</title>
        <authorList>
            <consortium name="DOE Joint Genome Institute"/>
            <consortium name="Mycorrhizal Genomics Consortium"/>
            <person name="Kohler A."/>
            <person name="Kuo A."/>
            <person name="Nagy L.G."/>
            <person name="Floudas D."/>
            <person name="Copeland A."/>
            <person name="Barry K.W."/>
            <person name="Cichocki N."/>
            <person name="Veneault-Fourrey C."/>
            <person name="LaButti K."/>
            <person name="Lindquist E.A."/>
            <person name="Lipzen A."/>
            <person name="Lundell T."/>
            <person name="Morin E."/>
            <person name="Murat C."/>
            <person name="Riley R."/>
            <person name="Ohm R."/>
            <person name="Sun H."/>
            <person name="Tunlid A."/>
            <person name="Henrissat B."/>
            <person name="Grigoriev I.V."/>
            <person name="Hibbett D.S."/>
            <person name="Martin F."/>
        </authorList>
    </citation>
    <scope>NUCLEOTIDE SEQUENCE [LARGE SCALE GENOMIC DNA]</scope>
    <source>
        <strain evidence="7">MAFF 305830</strain>
    </source>
</reference>
<evidence type="ECO:0000313" key="7">
    <source>
        <dbReference type="Proteomes" id="UP000054097"/>
    </source>
</evidence>
<dbReference type="GO" id="GO:0016279">
    <property type="term" value="F:protein-lysine N-methyltransferase activity"/>
    <property type="evidence" value="ECO:0007669"/>
    <property type="project" value="UniProtKB-UniRule"/>
</dbReference>
<dbReference type="STRING" id="933852.A0A0C2WB95"/>
<dbReference type="Gene3D" id="3.40.50.150">
    <property type="entry name" value="Vaccinia Virus protein VP39"/>
    <property type="match status" value="1"/>
</dbReference>
<keyword evidence="2" id="KW-0489">Methyltransferase</keyword>
<organism evidence="6 7">
    <name type="scientific">Serendipita vermifera MAFF 305830</name>
    <dbReference type="NCBI Taxonomy" id="933852"/>
    <lineage>
        <taxon>Eukaryota</taxon>
        <taxon>Fungi</taxon>
        <taxon>Dikarya</taxon>
        <taxon>Basidiomycota</taxon>
        <taxon>Agaricomycotina</taxon>
        <taxon>Agaricomycetes</taxon>
        <taxon>Sebacinales</taxon>
        <taxon>Serendipitaceae</taxon>
        <taxon>Serendipita</taxon>
    </lineage>
</organism>
<dbReference type="PANTHER" id="PTHR46082:SF6">
    <property type="entry name" value="AAA+ ATPASE DOMAIN-CONTAINING PROTEIN-RELATED"/>
    <property type="match status" value="1"/>
</dbReference>
<feature type="binding site" evidence="2">
    <location>
        <position position="114"/>
    </location>
    <ligand>
        <name>S-adenosyl-L-methionine</name>
        <dbReference type="ChEBI" id="CHEBI:59789"/>
    </ligand>
</feature>
<dbReference type="SUPFAM" id="SSF53335">
    <property type="entry name" value="S-adenosyl-L-methionine-dependent methyltransferases"/>
    <property type="match status" value="1"/>
</dbReference>
<feature type="binding site" evidence="2">
    <location>
        <position position="142"/>
    </location>
    <ligand>
        <name>S-adenosyl-L-methionine</name>
        <dbReference type="ChEBI" id="CHEBI:59789"/>
    </ligand>
</feature>
<comment type="function">
    <text evidence="2">S-adenosyl-L-methionine-dependent protein-lysine N-methyltransferase that methylates elongation factor 1-alpha.</text>
</comment>
<evidence type="ECO:0000256" key="4">
    <source>
        <dbReference type="SAM" id="MobiDB-lite"/>
    </source>
</evidence>
<keyword evidence="2" id="KW-0949">S-adenosyl-L-methionine</keyword>
<feature type="compositionally biased region" description="Low complexity" evidence="4">
    <location>
        <begin position="1628"/>
        <end position="1645"/>
    </location>
</feature>
<sequence length="1989" mass="223393">MSTENLVEAEILDNIDPLRHLRVDDEAFVPVQPPTTHRQIQPLSFGDVHLDLLVDAGPGCGGIAWPAGEVLSNYLVHKGPEYLRHKRVLELGSGTGLVGLVAAKMGASKVIITDQLPLLDIMNQNVALNGLQDSVVVQELNWGSEIPSLGEIAMVLAADCVYFEPAFPLLVQTLVDLAKLAGPKCDILFCYKQRRKADKRFFALLKKQFTWSDNWFMKFLVPEGHGIRLLSLDGGDARCISQLVILDELMNRLGHDHGRKVRPCEYFHSITGVGAGAVIAVLLGVLGLPIDEATEDFGLICDHTLSTEDFTDEERASRLVEATKRVLKRHDVPDTARLHEVDISAGCRVSICHSAAAIGGCRILRNYKSRHSSYNPTIVEAIRVAWATPGLFSSIRIGKPPVVEELISAVNGFNNPTLEAITEALKVYGTSQLVSSVLSIGSGKDTLFSDSENRAIRTAQETEITAENLQRRLGTLGLYFRYSVDHGVQDKFRKLEDYFGSITGHVREYLAGDVVSRSLDHFVKSSESTSYITIDTLYQSKAGGFRSSHGLPPLSAFFVSRIDVINQVTSALQRFRPGSPAMALVIGLSGTGKTQVCLKYAYDNIDRYDHILFVDASSTESIDKGLLARIGSIDSQLHPINAAAALDLLVNPKGNLTINWLMIMDNADDNKVDIRSYIPLCGHGSILITSRNASMSDLDPEGYIEMDVMSREEAVEALLAAAVGTIVASTTEESRMGNRALVRHTSRDRRNALEIVEMLGCLPLAVVQAACYIKKHKCLHNYAVLLKNSRSKILRWPASIQRDRLEYAHSVYAAFDTTLNALSSRALRLLGIISFVHFSDFPRDLIPIAASLAFGYDPYDLLDRPSEYQESIDLLQEVFCPGGRWDHTELDALLEELQRYSLVTLVPIATIVTLRFHPLLHSWANDRLLESERPPFQLAALRLLVCGTRHDDDHLWPYLSPQIELFSLTSDEIHVNDRAALAIMLEKNGHSERVFDVWKHIYSSVEAAHGASHLRTTRAALQLAHAYSVLGDWEQAERMERKILQIRRCDLGDDHLETACAMVNLAHTCKTQGQRYHEAKELELEVLRVRKASCEHDDRRIVYALNNLAETCCLQGHVREAQSLLAEVSGMMTSLLGRHQVENIRILEKLAGNYRKCGNSKEAIKLEKQITELWQSIRGDMHTSTLGAIARLARSYAEQGHHQESEKAWRHVADARRDMLGEQHKDWLDAAFWLGRSLYDQKQLAAAEALWRTVLAGWKELRKGEKQHILVTLLWLGRSVFDQKRFTDAEVLFKEAADGWRALEPVTPNGSYYASYWLGRALYEQKRPAESEVLWRMVLSSWKDTFGEEHHDTLSVSFWLGRAIHERDHFANAEAESLWRQAAICWQDTLGPFHYDTLAALFWLGRALYDRRQLVDAESILADVVAGWKKTLGSRSYEILDAQFWLSLTIYDQTRVAEAAKIMDQVVTGLQQTRDISDDNISNASFWLGTMNYDQRKFVDAETALEKAVVGWRSSLGSQHNDTLNALFWLSLSVYKQDRLKDAEVLLQELLMGWRMTFGPQHEDTLKTLYWLAQSIHKQGRYSEAVVLWNELVDGRRATLGEHDEATKLALDWLHDAQSPRSSESGWSISTTKPSPSTPKADPDTPMACMTPSRSSMSIISDGRSPMSLVTRSPTSMGTIEEAPQSLMQSITASNPTVPTHYGSGVMQHAGAFQMTWPTFITTMIRTLAAAAQNFSLRGQHAEAAEAWYTVAFWNTKYQRDHIVATMALENVCRALCAQGMDNSLPDVERLLQMVLIRYQYANDEKRELEILEMLAAVVYRQGRSEEADLLRAQLGGQQSPAVEHPSMALQSMETLCEHLYGQGQYENAAMVMRHVLGEGDPQIPETLWSLAQRRTYRGDKSQETETMWRAVLTSMCTLGYDVDQNQWGLLARIRLSETMDRPGELSVSKERWETLVVMLEEVFGEEHQETCNARSRLSQIHKQSEMLF</sequence>
<evidence type="ECO:0000256" key="1">
    <source>
        <dbReference type="ARBA" id="ARBA00023098"/>
    </source>
</evidence>
<gene>
    <name evidence="2" type="primary">EFM6</name>
    <name evidence="6" type="ORF">M408DRAFT_77123</name>
</gene>
<proteinExistence type="inferred from homology"/>
<dbReference type="Gene3D" id="3.40.1090.10">
    <property type="entry name" value="Cytosolic phospholipase A2 catalytic domain"/>
    <property type="match status" value="1"/>
</dbReference>
<comment type="subcellular location">
    <subcellularLocation>
        <location evidence="2">Cytoplasm</location>
    </subcellularLocation>
</comment>
<evidence type="ECO:0000313" key="6">
    <source>
        <dbReference type="EMBL" id="KIM23678.1"/>
    </source>
</evidence>
<dbReference type="GO" id="GO:0005737">
    <property type="term" value="C:cytoplasm"/>
    <property type="evidence" value="ECO:0007669"/>
    <property type="project" value="UniProtKB-SubCell"/>
</dbReference>
<evidence type="ECO:0000256" key="3">
    <source>
        <dbReference type="PROSITE-ProRule" id="PRU01161"/>
    </source>
</evidence>
<dbReference type="InterPro" id="IPR027417">
    <property type="entry name" value="P-loop_NTPase"/>
</dbReference>
<dbReference type="EMBL" id="KN824333">
    <property type="protein sequence ID" value="KIM23678.1"/>
    <property type="molecule type" value="Genomic_DNA"/>
</dbReference>